<feature type="transmembrane region" description="Helical" evidence="1">
    <location>
        <begin position="7"/>
        <end position="24"/>
    </location>
</feature>
<organism evidence="2 3">
    <name type="scientific">Gymnopus androsaceus JB14</name>
    <dbReference type="NCBI Taxonomy" id="1447944"/>
    <lineage>
        <taxon>Eukaryota</taxon>
        <taxon>Fungi</taxon>
        <taxon>Dikarya</taxon>
        <taxon>Basidiomycota</taxon>
        <taxon>Agaricomycotina</taxon>
        <taxon>Agaricomycetes</taxon>
        <taxon>Agaricomycetidae</taxon>
        <taxon>Agaricales</taxon>
        <taxon>Marasmiineae</taxon>
        <taxon>Omphalotaceae</taxon>
        <taxon>Gymnopus</taxon>
    </lineage>
</organism>
<name>A0A6A4HAA4_9AGAR</name>
<gene>
    <name evidence="2" type="ORF">BT96DRAFT_1022405</name>
</gene>
<dbReference type="Proteomes" id="UP000799118">
    <property type="component" value="Unassembled WGS sequence"/>
</dbReference>
<evidence type="ECO:0000313" key="3">
    <source>
        <dbReference type="Proteomes" id="UP000799118"/>
    </source>
</evidence>
<sequence length="155" mass="17226">MALWKAAFFLQSILVLLATIYFYFHSVDECTPSGFYARSSLGPFDLNEAGQHVFEAPTTRAYGAKDVASNQNIADATYQNEALDFEGFKVESSCKGSENCLDSKHNTELSEEDYAWLDLYAVAAAASVYGISKEQMDRLRGCSPERLQLFMATSQ</sequence>
<keyword evidence="1" id="KW-0812">Transmembrane</keyword>
<reference evidence="2" key="1">
    <citation type="journal article" date="2019" name="Environ. Microbiol.">
        <title>Fungal ecological strategies reflected in gene transcription - a case study of two litter decomposers.</title>
        <authorList>
            <person name="Barbi F."/>
            <person name="Kohler A."/>
            <person name="Barry K."/>
            <person name="Baskaran P."/>
            <person name="Daum C."/>
            <person name="Fauchery L."/>
            <person name="Ihrmark K."/>
            <person name="Kuo A."/>
            <person name="LaButti K."/>
            <person name="Lipzen A."/>
            <person name="Morin E."/>
            <person name="Grigoriev I.V."/>
            <person name="Henrissat B."/>
            <person name="Lindahl B."/>
            <person name="Martin F."/>
        </authorList>
    </citation>
    <scope>NUCLEOTIDE SEQUENCE</scope>
    <source>
        <strain evidence="2">JB14</strain>
    </source>
</reference>
<accession>A0A6A4HAA4</accession>
<evidence type="ECO:0000313" key="2">
    <source>
        <dbReference type="EMBL" id="KAE9394690.1"/>
    </source>
</evidence>
<dbReference type="AlphaFoldDB" id="A0A6A4HAA4"/>
<keyword evidence="1" id="KW-0472">Membrane</keyword>
<protein>
    <submittedName>
        <fullName evidence="2">Uncharacterized protein</fullName>
    </submittedName>
</protein>
<keyword evidence="3" id="KW-1185">Reference proteome</keyword>
<dbReference type="EMBL" id="ML769545">
    <property type="protein sequence ID" value="KAE9394690.1"/>
    <property type="molecule type" value="Genomic_DNA"/>
</dbReference>
<keyword evidence="1" id="KW-1133">Transmembrane helix</keyword>
<evidence type="ECO:0000256" key="1">
    <source>
        <dbReference type="SAM" id="Phobius"/>
    </source>
</evidence>
<proteinExistence type="predicted"/>
<feature type="transmembrane region" description="Helical" evidence="1">
    <location>
        <begin position="114"/>
        <end position="131"/>
    </location>
</feature>